<evidence type="ECO:0000259" key="11">
    <source>
        <dbReference type="PROSITE" id="PS51672"/>
    </source>
</evidence>
<dbReference type="NCBIfam" id="NF006390">
    <property type="entry name" value="PRK08639.1"/>
    <property type="match status" value="1"/>
</dbReference>
<dbReference type="InterPro" id="IPR001721">
    <property type="entry name" value="TD_ACT-like"/>
</dbReference>
<dbReference type="CDD" id="cd01562">
    <property type="entry name" value="Thr-dehyd"/>
    <property type="match status" value="1"/>
</dbReference>
<evidence type="ECO:0000256" key="9">
    <source>
        <dbReference type="ARBA" id="ARBA00023304"/>
    </source>
</evidence>
<comment type="catalytic activity">
    <reaction evidence="1 10">
        <text>L-threonine = 2-oxobutanoate + NH4(+)</text>
        <dbReference type="Rhea" id="RHEA:22108"/>
        <dbReference type="ChEBI" id="CHEBI:16763"/>
        <dbReference type="ChEBI" id="CHEBI:28938"/>
        <dbReference type="ChEBI" id="CHEBI:57926"/>
        <dbReference type="EC" id="4.3.1.19"/>
    </reaction>
</comment>
<proteinExistence type="inferred from homology"/>
<evidence type="ECO:0000256" key="2">
    <source>
        <dbReference type="ARBA" id="ARBA00001933"/>
    </source>
</evidence>
<dbReference type="Pfam" id="PF00585">
    <property type="entry name" value="Thr_dehydrat_C"/>
    <property type="match status" value="1"/>
</dbReference>
<accession>A0ABW1QZ54</accession>
<comment type="caution">
    <text evidence="12">The sequence shown here is derived from an EMBL/GenBank/DDBJ whole genome shotgun (WGS) entry which is preliminary data.</text>
</comment>
<dbReference type="EMBL" id="JBHSQI010000005">
    <property type="protein sequence ID" value="MFC6154272.1"/>
    <property type="molecule type" value="Genomic_DNA"/>
</dbReference>
<dbReference type="Gene3D" id="3.40.1020.10">
    <property type="entry name" value="Biosynthetic Threonine Deaminase, Domain 3"/>
    <property type="match status" value="1"/>
</dbReference>
<dbReference type="InterPro" id="IPR038110">
    <property type="entry name" value="TD_ACT-like_sf"/>
</dbReference>
<evidence type="ECO:0000313" key="13">
    <source>
        <dbReference type="Proteomes" id="UP001596098"/>
    </source>
</evidence>
<dbReference type="Pfam" id="PF00291">
    <property type="entry name" value="PALP"/>
    <property type="match status" value="1"/>
</dbReference>
<gene>
    <name evidence="10 12" type="primary">ilvA</name>
    <name evidence="12" type="ORF">ACFPWU_11450</name>
</gene>
<evidence type="ECO:0000256" key="7">
    <source>
        <dbReference type="ARBA" id="ARBA00022898"/>
    </source>
</evidence>
<evidence type="ECO:0000256" key="4">
    <source>
        <dbReference type="ARBA" id="ARBA00010869"/>
    </source>
</evidence>
<keyword evidence="13" id="KW-1185">Reference proteome</keyword>
<dbReference type="InterPro" id="IPR001926">
    <property type="entry name" value="TrpB-like_PALP"/>
</dbReference>
<dbReference type="Proteomes" id="UP001596098">
    <property type="component" value="Unassembled WGS sequence"/>
</dbReference>
<comment type="pathway">
    <text evidence="3 10">Amino-acid biosynthesis; L-isoleucine biosynthesis; 2-oxobutanoate from L-threonine: step 1/1.</text>
</comment>
<comment type="function">
    <text evidence="10">Catalyzes the anaerobic formation of alpha-ketobutyrate and ammonia from threonine in a two-step reaction. The first step involved a dehydration of threonine and a production of enamine intermediates (aminocrotonate), which tautomerizes to its imine form (iminobutyrate). Both intermediates are unstable and short-lived. The second step is the nonenzymatic hydrolysis of the enamine/imine intermediates to form 2-ketobutyrate and free ammonia. In the low water environment of the cell, the second step is accelerated by RidA.</text>
</comment>
<evidence type="ECO:0000256" key="3">
    <source>
        <dbReference type="ARBA" id="ARBA00004810"/>
    </source>
</evidence>
<dbReference type="Gene3D" id="3.40.50.1100">
    <property type="match status" value="2"/>
</dbReference>
<dbReference type="SUPFAM" id="SSF53686">
    <property type="entry name" value="Tryptophan synthase beta subunit-like PLP-dependent enzymes"/>
    <property type="match status" value="1"/>
</dbReference>
<dbReference type="InterPro" id="IPR036052">
    <property type="entry name" value="TrpB-like_PALP_sf"/>
</dbReference>
<name>A0ABW1QZ54_9ACTN</name>
<keyword evidence="5 10" id="KW-0028">Amino-acid biosynthesis</keyword>
<evidence type="ECO:0000256" key="6">
    <source>
        <dbReference type="ARBA" id="ARBA00022624"/>
    </source>
</evidence>
<dbReference type="NCBIfam" id="TIGR02079">
    <property type="entry name" value="THD1"/>
    <property type="match status" value="1"/>
</dbReference>
<evidence type="ECO:0000256" key="5">
    <source>
        <dbReference type="ARBA" id="ARBA00022605"/>
    </source>
</evidence>
<evidence type="ECO:0000256" key="8">
    <source>
        <dbReference type="ARBA" id="ARBA00023239"/>
    </source>
</evidence>
<keyword evidence="8 10" id="KW-0456">Lyase</keyword>
<comment type="similarity">
    <text evidence="4 10">Belongs to the serine/threonine dehydratase family.</text>
</comment>
<protein>
    <recommendedName>
        <fullName evidence="10">L-threonine dehydratase</fullName>
        <ecNumber evidence="10">4.3.1.19</ecNumber>
    </recommendedName>
    <alternativeName>
        <fullName evidence="10">Threonine deaminase</fullName>
    </alternativeName>
</protein>
<comment type="subunit">
    <text evidence="10">Homotetramer.</text>
</comment>
<dbReference type="PANTHER" id="PTHR48078">
    <property type="entry name" value="THREONINE DEHYDRATASE, MITOCHONDRIAL-RELATED"/>
    <property type="match status" value="1"/>
</dbReference>
<keyword evidence="6 10" id="KW-0412">Isoleucine biosynthesis</keyword>
<organism evidence="12 13">
    <name type="scientific">Nocardioides yefusunii</name>
    <dbReference type="NCBI Taxonomy" id="2500546"/>
    <lineage>
        <taxon>Bacteria</taxon>
        <taxon>Bacillati</taxon>
        <taxon>Actinomycetota</taxon>
        <taxon>Actinomycetes</taxon>
        <taxon>Propionibacteriales</taxon>
        <taxon>Nocardioidaceae</taxon>
        <taxon>Nocardioides</taxon>
    </lineage>
</organism>
<dbReference type="GO" id="GO:0004794">
    <property type="term" value="F:threonine deaminase activity"/>
    <property type="evidence" value="ECO:0007669"/>
    <property type="project" value="UniProtKB-EC"/>
</dbReference>
<reference evidence="13" key="1">
    <citation type="journal article" date="2019" name="Int. J. Syst. Evol. Microbiol.">
        <title>The Global Catalogue of Microorganisms (GCM) 10K type strain sequencing project: providing services to taxonomists for standard genome sequencing and annotation.</title>
        <authorList>
            <consortium name="The Broad Institute Genomics Platform"/>
            <consortium name="The Broad Institute Genome Sequencing Center for Infectious Disease"/>
            <person name="Wu L."/>
            <person name="Ma J."/>
        </authorList>
    </citation>
    <scope>NUCLEOTIDE SEQUENCE [LARGE SCALE GENOMIC DNA]</scope>
    <source>
        <strain evidence="13">DFY28</strain>
    </source>
</reference>
<keyword evidence="7 10" id="KW-0663">Pyridoxal phosphate</keyword>
<evidence type="ECO:0000256" key="1">
    <source>
        <dbReference type="ARBA" id="ARBA00001274"/>
    </source>
</evidence>
<dbReference type="InterPro" id="IPR011820">
    <property type="entry name" value="IlvA"/>
</dbReference>
<comment type="cofactor">
    <cofactor evidence="2 10">
        <name>pyridoxal 5'-phosphate</name>
        <dbReference type="ChEBI" id="CHEBI:597326"/>
    </cofactor>
</comment>
<keyword evidence="9 10" id="KW-0100">Branched-chain amino acid biosynthesis</keyword>
<evidence type="ECO:0000256" key="10">
    <source>
        <dbReference type="RuleBase" id="RU362012"/>
    </source>
</evidence>
<dbReference type="InterPro" id="IPR050147">
    <property type="entry name" value="Ser/Thr_Dehydratase"/>
</dbReference>
<dbReference type="PROSITE" id="PS51672">
    <property type="entry name" value="ACT_LIKE"/>
    <property type="match status" value="1"/>
</dbReference>
<dbReference type="EC" id="4.3.1.19" evidence="10"/>
<dbReference type="RefSeq" id="WP_128221546.1">
    <property type="nucleotide sequence ID" value="NZ_CP034929.1"/>
</dbReference>
<dbReference type="PANTHER" id="PTHR48078:SF11">
    <property type="entry name" value="THREONINE DEHYDRATASE, MITOCHONDRIAL"/>
    <property type="match status" value="1"/>
</dbReference>
<sequence length="421" mass="44306">MSTVELTAAGVERAAEVLDGIIHTTPLEFSQRLSDKVGSPVLLKRENRQVARSYKTRGAYHAISGLTPEERDRGVVCASAGNHAQGVAFACAQLGIKGRIYVPGNTPRQKRQRILSLGGEHVDLIVTGSTFDAAAAAAAEDAAETGAVFVHPFDAVPTILGQGTVALEAITQAEAMGHTVHTVVVPVGGGGLLSGIAVWIKERRPDVRIIGVEPAGAASMTAALAAGEPVKLSSIDTFVDGAAVALAGMTTFAVVRDLVDEMHTVEEGAICTEMLELYQVEGVITEPAGAMASTYALELAGQVPADQAVVCIVSGGNNDVSRYGEIVERSALHEGLRHYFMVTFPQEPGALRHFLEKVLADGEDIVLFEYVKKNNRETGPALVGIELDSADLLPGLLARMAESPMGIEQVEPGSPLFSFFS</sequence>
<evidence type="ECO:0000313" key="12">
    <source>
        <dbReference type="EMBL" id="MFC6154272.1"/>
    </source>
</evidence>
<feature type="domain" description="ACT-like" evidence="11">
    <location>
        <begin position="338"/>
        <end position="414"/>
    </location>
</feature>